<keyword evidence="3" id="KW-0805">Transcription regulation</keyword>
<evidence type="ECO:0000256" key="6">
    <source>
        <dbReference type="SAM" id="MobiDB-lite"/>
    </source>
</evidence>
<dbReference type="AlphaFoldDB" id="A0A438N5K6"/>
<gene>
    <name evidence="7" type="ORF">B0A52_03401</name>
</gene>
<evidence type="ECO:0000313" key="7">
    <source>
        <dbReference type="EMBL" id="RVX71036.1"/>
    </source>
</evidence>
<proteinExistence type="predicted"/>
<protein>
    <recommendedName>
        <fullName evidence="9">Transcription factor domain-containing protein</fullName>
    </recommendedName>
</protein>
<dbReference type="PANTHER" id="PTHR47338">
    <property type="entry name" value="ZN(II)2CYS6 TRANSCRIPTION FACTOR (EUROFUNG)-RELATED"/>
    <property type="match status" value="1"/>
</dbReference>
<dbReference type="InterPro" id="IPR050815">
    <property type="entry name" value="TF_fung"/>
</dbReference>
<dbReference type="EMBL" id="NAJM01000019">
    <property type="protein sequence ID" value="RVX71036.1"/>
    <property type="molecule type" value="Genomic_DNA"/>
</dbReference>
<dbReference type="OrthoDB" id="309640at2759"/>
<sequence length="531" mass="59395">MPKSLVSTLVEVYFNTAYNAPLMSHKEKFIASLDAGTARPHTVLSFCAWGANFYRDENGKSFLNDHGFIRIWAQKAAQMAFREVEEFSDDTAVTFLSLSPNLPLPWPEEDFKAGNSESNPVKLTSSESNGGIYAELVKVMTLWTSVIACIKSSDTDFANNIAGIQVLDERLVKYWRNLPQSLKLTPSSVSTTDPFWLPKILLLNVVYHQCFCTLHASIVPLFCWTKEDEDWSLARRSSAQIAYEHACSVSELINAVLAHSSNLTNMPTFVAYSAYCGCAIQIPFMWSADATVRQRAHVNVRANIKIIKAMAPYWKFADLLRVHVGCLYNIHRRRHIVLEGEPMSVDIQKLTSNRINARYARTSILEFNGVLWKKGGGLPASDQVPKNLGIEDEGSGGGSRARSLELPSDRYESETFAQDSTGHSTNQLISADEFSEAQVSQLHGSQYFPGTPNVFPSQQPDAPELEYQTLDVFQPFSDPAMLDLFPKGDIPDLSEFDTNLLDVDYFELEGWTDNPGDMIESRHDSAATWNL</sequence>
<organism evidence="7 8">
    <name type="scientific">Exophiala mesophila</name>
    <name type="common">Black yeast-like fungus</name>
    <dbReference type="NCBI Taxonomy" id="212818"/>
    <lineage>
        <taxon>Eukaryota</taxon>
        <taxon>Fungi</taxon>
        <taxon>Dikarya</taxon>
        <taxon>Ascomycota</taxon>
        <taxon>Pezizomycotina</taxon>
        <taxon>Eurotiomycetes</taxon>
        <taxon>Chaetothyriomycetidae</taxon>
        <taxon>Chaetothyriales</taxon>
        <taxon>Herpotrichiellaceae</taxon>
        <taxon>Exophiala</taxon>
    </lineage>
</organism>
<name>A0A438N5K6_EXOME</name>
<evidence type="ECO:0000256" key="4">
    <source>
        <dbReference type="ARBA" id="ARBA00023163"/>
    </source>
</evidence>
<keyword evidence="5" id="KW-0539">Nucleus</keyword>
<evidence type="ECO:0000256" key="2">
    <source>
        <dbReference type="ARBA" id="ARBA00022723"/>
    </source>
</evidence>
<accession>A0A438N5K6</accession>
<keyword evidence="4" id="KW-0804">Transcription</keyword>
<dbReference type="VEuPathDB" id="FungiDB:PV10_06022"/>
<keyword evidence="2" id="KW-0479">Metal-binding</keyword>
<comment type="subcellular location">
    <subcellularLocation>
        <location evidence="1">Nucleus</location>
    </subcellularLocation>
</comment>
<feature type="region of interest" description="Disordered" evidence="6">
    <location>
        <begin position="382"/>
        <end position="425"/>
    </location>
</feature>
<evidence type="ECO:0000256" key="5">
    <source>
        <dbReference type="ARBA" id="ARBA00023242"/>
    </source>
</evidence>
<evidence type="ECO:0000256" key="3">
    <source>
        <dbReference type="ARBA" id="ARBA00023015"/>
    </source>
</evidence>
<dbReference type="GO" id="GO:0046872">
    <property type="term" value="F:metal ion binding"/>
    <property type="evidence" value="ECO:0007669"/>
    <property type="project" value="UniProtKB-KW"/>
</dbReference>
<dbReference type="CDD" id="cd12148">
    <property type="entry name" value="fungal_TF_MHR"/>
    <property type="match status" value="1"/>
</dbReference>
<evidence type="ECO:0000256" key="1">
    <source>
        <dbReference type="ARBA" id="ARBA00004123"/>
    </source>
</evidence>
<evidence type="ECO:0008006" key="9">
    <source>
        <dbReference type="Google" id="ProtNLM"/>
    </source>
</evidence>
<reference evidence="7 8" key="1">
    <citation type="submission" date="2017-03" db="EMBL/GenBank/DDBJ databases">
        <title>Genomes of endolithic fungi from Antarctica.</title>
        <authorList>
            <person name="Coleine C."/>
            <person name="Masonjones S."/>
            <person name="Stajich J.E."/>
        </authorList>
    </citation>
    <scope>NUCLEOTIDE SEQUENCE [LARGE SCALE GENOMIC DNA]</scope>
    <source>
        <strain evidence="7 8">CCFEE 6314</strain>
    </source>
</reference>
<evidence type="ECO:0000313" key="8">
    <source>
        <dbReference type="Proteomes" id="UP000288859"/>
    </source>
</evidence>
<dbReference type="PANTHER" id="PTHR47338:SF27">
    <property type="entry name" value="ZN(II)2CYS6 TRANSCRIPTION FACTOR (EUROFUNG)"/>
    <property type="match status" value="1"/>
</dbReference>
<dbReference type="GO" id="GO:0000981">
    <property type="term" value="F:DNA-binding transcription factor activity, RNA polymerase II-specific"/>
    <property type="evidence" value="ECO:0007669"/>
    <property type="project" value="InterPro"/>
</dbReference>
<dbReference type="Proteomes" id="UP000288859">
    <property type="component" value="Unassembled WGS sequence"/>
</dbReference>
<feature type="compositionally biased region" description="Polar residues" evidence="6">
    <location>
        <begin position="415"/>
        <end position="425"/>
    </location>
</feature>
<dbReference type="GO" id="GO:0005634">
    <property type="term" value="C:nucleus"/>
    <property type="evidence" value="ECO:0007669"/>
    <property type="project" value="UniProtKB-SubCell"/>
</dbReference>
<comment type="caution">
    <text evidence="7">The sequence shown here is derived from an EMBL/GenBank/DDBJ whole genome shotgun (WGS) entry which is preliminary data.</text>
</comment>